<sequence>MAAIQTPAQLLRVRFALGIAEAGSSPAILFLISSWYRKHEQSKRFIVYLFAAILSGAFGSIVAGAITARMGNVGGISSWRWLFIVRVATMGLALIAPYLLLDYPSITMEFTPEERSFAVERLREDDITSCFGTGPVVSHSRALLNPITDWRIYLLCLGYMTIVGTTALCYFYPTMIAGLGYTATKAQSMTAPLFLAAFVIAIPLCIFADRVPPYRPVFVAVLLVLDAIFCALAAGVQSYTPRYIFLCLINGAIEATNPLALNF</sequence>
<name>A0ACC3DHP6_9PEZI</name>
<protein>
    <submittedName>
        <fullName evidence="1">Uncharacterized protein</fullName>
    </submittedName>
</protein>
<dbReference type="EMBL" id="JAWDJW010004392">
    <property type="protein sequence ID" value="KAK3075891.1"/>
    <property type="molecule type" value="Genomic_DNA"/>
</dbReference>
<comment type="caution">
    <text evidence="1">The sequence shown here is derived from an EMBL/GenBank/DDBJ whole genome shotgun (WGS) entry which is preliminary data.</text>
</comment>
<keyword evidence="2" id="KW-1185">Reference proteome</keyword>
<reference evidence="1" key="1">
    <citation type="submission" date="2024-09" db="EMBL/GenBank/DDBJ databases">
        <title>Black Yeasts Isolated from many extreme environments.</title>
        <authorList>
            <person name="Coleine C."/>
            <person name="Stajich J.E."/>
            <person name="Selbmann L."/>
        </authorList>
    </citation>
    <scope>NUCLEOTIDE SEQUENCE</scope>
    <source>
        <strain evidence="1">CCFEE 5737</strain>
    </source>
</reference>
<accession>A0ACC3DHP6</accession>
<gene>
    <name evidence="1" type="ORF">LTS18_013963</name>
</gene>
<feature type="non-terminal residue" evidence="1">
    <location>
        <position position="263"/>
    </location>
</feature>
<organism evidence="1 2">
    <name type="scientific">Coniosporium uncinatum</name>
    <dbReference type="NCBI Taxonomy" id="93489"/>
    <lineage>
        <taxon>Eukaryota</taxon>
        <taxon>Fungi</taxon>
        <taxon>Dikarya</taxon>
        <taxon>Ascomycota</taxon>
        <taxon>Pezizomycotina</taxon>
        <taxon>Dothideomycetes</taxon>
        <taxon>Dothideomycetes incertae sedis</taxon>
        <taxon>Coniosporium</taxon>
    </lineage>
</organism>
<evidence type="ECO:0000313" key="2">
    <source>
        <dbReference type="Proteomes" id="UP001186974"/>
    </source>
</evidence>
<dbReference type="Proteomes" id="UP001186974">
    <property type="component" value="Unassembled WGS sequence"/>
</dbReference>
<proteinExistence type="predicted"/>
<evidence type="ECO:0000313" key="1">
    <source>
        <dbReference type="EMBL" id="KAK3075891.1"/>
    </source>
</evidence>